<dbReference type="GO" id="GO:0046306">
    <property type="term" value="P:alkanesulfonate catabolic process"/>
    <property type="evidence" value="ECO:0007669"/>
    <property type="project" value="TreeGrafter"/>
</dbReference>
<dbReference type="NCBIfam" id="TIGR03565">
    <property type="entry name" value="alk_sulf_monoox"/>
    <property type="match status" value="1"/>
</dbReference>
<evidence type="ECO:0000256" key="2">
    <source>
        <dbReference type="ARBA" id="ARBA00012113"/>
    </source>
</evidence>
<dbReference type="InterPro" id="IPR036661">
    <property type="entry name" value="Luciferase-like_sf"/>
</dbReference>
<sequence>MQIFWFLPTHGDQRYLGTSYGARPATYSYLKQIAQAADRLGYEGVLVPSGRSCEDPWVVSASLVNETRDLKFLVAVRPGFTSPTVSARMASTLDRISGGRLLVNVVAGGDPAEQQADGSFLSHDERYAETAEFLQVWKSVLQGETISLEGDYIRVKDASLPTGAFQKPYPPLFIGGSSQAAIDLTAEHIDVYLTWGEPPAAVAEKIAAVRTAAAAQGRSVKFGIRLHVIVRETSEEAWQAADQLISHVTDETIAAAQAAVARFDSVGQQKMSALHGGRRDRLVVSPNLWAGVGLVRGGAGTALVGSAQEVADRIKEYADLGIDHFIFSGYPHLEESYRVAELLFPLLPLSVKAGSEAAIKTNLTGPFGEALPNRGPQVSAS</sequence>
<dbReference type="Pfam" id="PF00296">
    <property type="entry name" value="Bac_luciferase"/>
    <property type="match status" value="1"/>
</dbReference>
<dbReference type="PANTHER" id="PTHR42847:SF4">
    <property type="entry name" value="ALKANESULFONATE MONOOXYGENASE-RELATED"/>
    <property type="match status" value="1"/>
</dbReference>
<evidence type="ECO:0000256" key="4">
    <source>
        <dbReference type="ARBA" id="ARBA00022643"/>
    </source>
</evidence>
<keyword evidence="5 7" id="KW-0560">Oxidoreductase</keyword>
<dbReference type="HOGENOM" id="CLU_027853_1_0_4"/>
<comment type="catalytic activity">
    <reaction evidence="7">
        <text>an alkanesulfonate + FMNH2 + O2 = an aldehyde + FMN + sulfite + H2O + 2 H(+)</text>
        <dbReference type="Rhea" id="RHEA:23064"/>
        <dbReference type="ChEBI" id="CHEBI:15377"/>
        <dbReference type="ChEBI" id="CHEBI:15378"/>
        <dbReference type="ChEBI" id="CHEBI:15379"/>
        <dbReference type="ChEBI" id="CHEBI:17359"/>
        <dbReference type="ChEBI" id="CHEBI:17478"/>
        <dbReference type="ChEBI" id="CHEBI:57618"/>
        <dbReference type="ChEBI" id="CHEBI:58210"/>
        <dbReference type="ChEBI" id="CHEBI:134249"/>
        <dbReference type="EC" id="1.14.14.5"/>
    </reaction>
</comment>
<protein>
    <recommendedName>
        <fullName evidence="2 7">Alkanesulfonate monooxygenase</fullName>
        <ecNumber evidence="2 7">1.14.14.5</ecNumber>
    </recommendedName>
    <alternativeName>
        <fullName evidence="7">FMNH2-dependent aliphatic sulfonate monooxygenase</fullName>
    </alternativeName>
</protein>
<dbReference type="RefSeq" id="WP_015830554.1">
    <property type="nucleotide sequence ID" value="NC_012969.1"/>
</dbReference>
<proteinExistence type="inferred from homology"/>
<evidence type="ECO:0000256" key="6">
    <source>
        <dbReference type="ARBA" id="ARBA00023033"/>
    </source>
</evidence>
<evidence type="ECO:0000256" key="7">
    <source>
        <dbReference type="HAMAP-Rule" id="MF_01229"/>
    </source>
</evidence>
<evidence type="ECO:0000259" key="8">
    <source>
        <dbReference type="Pfam" id="PF00296"/>
    </source>
</evidence>
<dbReference type="OrthoDB" id="9814695at2"/>
<dbReference type="Proteomes" id="UP000002743">
    <property type="component" value="Chromosome"/>
</dbReference>
<keyword evidence="4 7" id="KW-0288">FMN</keyword>
<dbReference type="NCBIfam" id="NF001939">
    <property type="entry name" value="PRK00719.1"/>
    <property type="match status" value="1"/>
</dbReference>
<dbReference type="InterPro" id="IPR050172">
    <property type="entry name" value="SsuD_RutA_monooxygenase"/>
</dbReference>
<dbReference type="AlphaFoldDB" id="C6X755"/>
<evidence type="ECO:0000256" key="3">
    <source>
        <dbReference type="ARBA" id="ARBA00022630"/>
    </source>
</evidence>
<comment type="function">
    <text evidence="7">Catalyzes the desulfonation of aliphatic sulfonates.</text>
</comment>
<reference evidence="10" key="1">
    <citation type="submission" date="2009-07" db="EMBL/GenBank/DDBJ databases">
        <title>Complete sequence of chromosome of Methylovorus sp. SIP3-4.</title>
        <authorList>
            <person name="Lucas S."/>
            <person name="Copeland A."/>
            <person name="Lapidus A."/>
            <person name="Glavina del Rio T."/>
            <person name="Tice H."/>
            <person name="Bruce D."/>
            <person name="Goodwin L."/>
            <person name="Pitluck S."/>
            <person name="Clum A."/>
            <person name="Larimer F."/>
            <person name="Land M."/>
            <person name="Hauser L."/>
            <person name="Kyrpides N."/>
            <person name="Mikhailova N."/>
            <person name="Kayluzhnaya M."/>
            <person name="Chistoserdova L."/>
        </authorList>
    </citation>
    <scope>NUCLEOTIDE SEQUENCE [LARGE SCALE GENOMIC DNA]</scope>
    <source>
        <strain evidence="10">SIP3-4</strain>
    </source>
</reference>
<dbReference type="HAMAP" id="MF_01229">
    <property type="entry name" value="Alkanesulf_monooxygen"/>
    <property type="match status" value="1"/>
</dbReference>
<dbReference type="Gene3D" id="3.20.20.30">
    <property type="entry name" value="Luciferase-like domain"/>
    <property type="match status" value="1"/>
</dbReference>
<dbReference type="CDD" id="cd01094">
    <property type="entry name" value="Alkanesulfonate_monoxygenase"/>
    <property type="match status" value="1"/>
</dbReference>
<dbReference type="eggNOG" id="COG2141">
    <property type="taxonomic scope" value="Bacteria"/>
</dbReference>
<dbReference type="EC" id="1.14.14.5" evidence="2 7"/>
<evidence type="ECO:0000313" key="10">
    <source>
        <dbReference type="Proteomes" id="UP000002743"/>
    </source>
</evidence>
<evidence type="ECO:0000313" key="9">
    <source>
        <dbReference type="EMBL" id="ACT51198.1"/>
    </source>
</evidence>
<reference evidence="9 10" key="2">
    <citation type="journal article" date="2011" name="J. Bacteriol.">
        <title>Genomes of three methylotrophs from a single niche uncover genetic and metabolic divergence of Methylophilaceae.</title>
        <authorList>
            <person name="Lapidus A."/>
            <person name="Clum A."/>
            <person name="Labutti K."/>
            <person name="Kaluzhnaya M.G."/>
            <person name="Lim S."/>
            <person name="Beck D.A."/>
            <person name="Glavina Del Rio T."/>
            <person name="Nolan M."/>
            <person name="Mavromatis K."/>
            <person name="Huntemann M."/>
            <person name="Lucas S."/>
            <person name="Lidstrom M.E."/>
            <person name="Ivanova N."/>
            <person name="Chistoserdova L."/>
        </authorList>
    </citation>
    <scope>NUCLEOTIDE SEQUENCE [LARGE SCALE GENOMIC DNA]</scope>
    <source>
        <strain evidence="9 10">SIP3-4</strain>
    </source>
</reference>
<dbReference type="GO" id="GO:0008726">
    <property type="term" value="F:alkanesulfonate monooxygenase activity"/>
    <property type="evidence" value="ECO:0007669"/>
    <property type="project" value="UniProtKB-UniRule"/>
</dbReference>
<dbReference type="EMBL" id="CP001674">
    <property type="protein sequence ID" value="ACT51198.1"/>
    <property type="molecule type" value="Genomic_DNA"/>
</dbReference>
<dbReference type="InterPro" id="IPR011251">
    <property type="entry name" value="Luciferase-like_dom"/>
</dbReference>
<name>C6X755_METGS</name>
<gene>
    <name evidence="7" type="primary">ssuD</name>
    <name evidence="9" type="ordered locus">Msip34_1956</name>
</gene>
<accession>C6X755</accession>
<dbReference type="STRING" id="582744.Msip34_1956"/>
<organism evidence="9 10">
    <name type="scientific">Methylovorus glucosotrophus (strain SIP3-4)</name>
    <dbReference type="NCBI Taxonomy" id="582744"/>
    <lineage>
        <taxon>Bacteria</taxon>
        <taxon>Pseudomonadati</taxon>
        <taxon>Pseudomonadota</taxon>
        <taxon>Betaproteobacteria</taxon>
        <taxon>Nitrosomonadales</taxon>
        <taxon>Methylophilaceae</taxon>
        <taxon>Methylovorus</taxon>
    </lineage>
</organism>
<keyword evidence="10" id="KW-1185">Reference proteome</keyword>
<keyword evidence="3 7" id="KW-0285">Flavoprotein</keyword>
<dbReference type="SUPFAM" id="SSF51679">
    <property type="entry name" value="Bacterial luciferase-like"/>
    <property type="match status" value="1"/>
</dbReference>
<dbReference type="PANTHER" id="PTHR42847">
    <property type="entry name" value="ALKANESULFONATE MONOOXYGENASE"/>
    <property type="match status" value="1"/>
</dbReference>
<dbReference type="InterPro" id="IPR019911">
    <property type="entry name" value="Alkanesulphonate_mOase_FMN-dep"/>
</dbReference>
<dbReference type="KEGG" id="mei:Msip34_1956"/>
<evidence type="ECO:0000256" key="1">
    <source>
        <dbReference type="ARBA" id="ARBA00007044"/>
    </source>
</evidence>
<evidence type="ECO:0000256" key="5">
    <source>
        <dbReference type="ARBA" id="ARBA00023002"/>
    </source>
</evidence>
<keyword evidence="6 7" id="KW-0503">Monooxygenase</keyword>
<feature type="domain" description="Luciferase-like" evidence="8">
    <location>
        <begin position="1"/>
        <end position="324"/>
    </location>
</feature>
<comment type="similarity">
    <text evidence="1 7">Belongs to the SsuD family.</text>
</comment>